<accession>A0A8H8S1C8</accession>
<proteinExistence type="predicted"/>
<reference evidence="2 3" key="1">
    <citation type="submission" date="2018-05" db="EMBL/GenBank/DDBJ databases">
        <title>Genome sequencing and assembly of the regulated plant pathogen Lachnellula willkommii and related sister species for the development of diagnostic species identification markers.</title>
        <authorList>
            <person name="Giroux E."/>
            <person name="Bilodeau G."/>
        </authorList>
    </citation>
    <scope>NUCLEOTIDE SEQUENCE [LARGE SCALE GENOMIC DNA]</scope>
    <source>
        <strain evidence="2 3">CBS 197.66</strain>
    </source>
</reference>
<gene>
    <name evidence="2" type="ORF">LSUB1_G000473</name>
</gene>
<feature type="domain" description="2EXR" evidence="1">
    <location>
        <begin position="56"/>
        <end position="194"/>
    </location>
</feature>
<evidence type="ECO:0000259" key="1">
    <source>
        <dbReference type="Pfam" id="PF20150"/>
    </source>
</evidence>
<dbReference type="OrthoDB" id="3513892at2759"/>
<dbReference type="PANTHER" id="PTHR35910:SF6">
    <property type="entry name" value="2EXR DOMAIN-CONTAINING PROTEIN"/>
    <property type="match status" value="1"/>
</dbReference>
<dbReference type="PANTHER" id="PTHR35910">
    <property type="entry name" value="2EXR DOMAIN-CONTAINING PROTEIN"/>
    <property type="match status" value="1"/>
</dbReference>
<comment type="caution">
    <text evidence="2">The sequence shown here is derived from an EMBL/GenBank/DDBJ whole genome shotgun (WGS) entry which is preliminary data.</text>
</comment>
<name>A0A8H8S1C8_9HELO</name>
<dbReference type="EMBL" id="QGMJ01000004">
    <property type="protein sequence ID" value="TVY45889.1"/>
    <property type="molecule type" value="Genomic_DNA"/>
</dbReference>
<organism evidence="2 3">
    <name type="scientific">Lachnellula subtilissima</name>
    <dbReference type="NCBI Taxonomy" id="602034"/>
    <lineage>
        <taxon>Eukaryota</taxon>
        <taxon>Fungi</taxon>
        <taxon>Dikarya</taxon>
        <taxon>Ascomycota</taxon>
        <taxon>Pezizomycotina</taxon>
        <taxon>Leotiomycetes</taxon>
        <taxon>Helotiales</taxon>
        <taxon>Lachnaceae</taxon>
        <taxon>Lachnellula</taxon>
    </lineage>
</organism>
<sequence>MANQTFHLLPPAASTNTYYAPRSHPHALVRWISTPATKVTLSKETAGPSPRKPSLHHFSRLPLELRLMIWQYAIPKDRVMEIRSWGNPAIRRYAPIKYSVAPHRPPAILHVNQESRCEALRSYRLIEVGVSTWRDYDSLTTSIPWTYHPANPSSDGRYTVRDIVIRLPADGRLPLDPAMPYSPQKIYIDYSRDTIYLGPDFNFKRLEDFLATTGSCQELPGLQYLALDRKLWLGSPDGSWDYLRSSLYSLRHRPIKEIYIVPDDQKHALEDKFYYRKHEIQLKDPEFEYTFRTFGRSELTKTCVENLGKWFGRLWKGEGREVPKVSWKSIRRAGCRVEEYRKGAWEVQRMLGDMSVWKTWVPDEGA</sequence>
<dbReference type="InterPro" id="IPR045518">
    <property type="entry name" value="2EXR"/>
</dbReference>
<evidence type="ECO:0000313" key="3">
    <source>
        <dbReference type="Proteomes" id="UP000462212"/>
    </source>
</evidence>
<evidence type="ECO:0000313" key="2">
    <source>
        <dbReference type="EMBL" id="TVY45889.1"/>
    </source>
</evidence>
<keyword evidence="3" id="KW-1185">Reference proteome</keyword>
<dbReference type="Pfam" id="PF20150">
    <property type="entry name" value="2EXR"/>
    <property type="match status" value="1"/>
</dbReference>
<protein>
    <recommendedName>
        <fullName evidence="1">2EXR domain-containing protein</fullName>
    </recommendedName>
</protein>
<dbReference type="AlphaFoldDB" id="A0A8H8S1C8"/>
<dbReference type="Proteomes" id="UP000462212">
    <property type="component" value="Unassembled WGS sequence"/>
</dbReference>